<evidence type="ECO:0000259" key="15">
    <source>
        <dbReference type="SMART" id="SM00986"/>
    </source>
</evidence>
<dbReference type="GO" id="GO:0005739">
    <property type="term" value="C:mitochondrion"/>
    <property type="evidence" value="ECO:0007669"/>
    <property type="project" value="UniProtKB-SubCell"/>
</dbReference>
<comment type="similarity">
    <text evidence="1 12 14">Belongs to the uracil-DNA glycosylase (UDG) superfamily. UNG family.</text>
</comment>
<evidence type="ECO:0000256" key="13">
    <source>
        <dbReference type="PROSITE-ProRule" id="PRU10072"/>
    </source>
</evidence>
<keyword evidence="2" id="KW-0597">Phosphoprotein</keyword>
<dbReference type="NCBIfam" id="NF003588">
    <property type="entry name" value="PRK05254.1-1"/>
    <property type="match status" value="1"/>
</dbReference>
<dbReference type="PANTHER" id="PTHR11264:SF0">
    <property type="entry name" value="URACIL-DNA GLYCOSYLASE"/>
    <property type="match status" value="1"/>
</dbReference>
<dbReference type="OMA" id="PDNGYLM"/>
<keyword evidence="8 12" id="KW-0539">Nucleus</keyword>
<evidence type="ECO:0000256" key="3">
    <source>
        <dbReference type="ARBA" id="ARBA00022763"/>
    </source>
</evidence>
<dbReference type="Bgee" id="ENSACLG00000026151">
    <property type="expression patterns" value="Expressed in ovary and 5 other cell types or tissues"/>
</dbReference>
<keyword evidence="4 12" id="KW-0378">Hydrolase</keyword>
<dbReference type="GO" id="GO:0005654">
    <property type="term" value="C:nucleoplasm"/>
    <property type="evidence" value="ECO:0007669"/>
    <property type="project" value="UniProtKB-ARBA"/>
</dbReference>
<protein>
    <recommendedName>
        <fullName evidence="12 14">Uracil-DNA glycosylase</fullName>
        <shortName evidence="12">UDG</shortName>
        <ecNumber evidence="12 14">3.2.2.27</ecNumber>
    </recommendedName>
</protein>
<dbReference type="GO" id="GO:0004844">
    <property type="term" value="F:uracil DNA N-glycosylase activity"/>
    <property type="evidence" value="ECO:0007669"/>
    <property type="project" value="UniProtKB-UniRule"/>
</dbReference>
<dbReference type="GeneTree" id="ENSGT00390000003405"/>
<name>A0A3P8R9Y8_ASTCA</name>
<dbReference type="NCBIfam" id="TIGR00628">
    <property type="entry name" value="ung"/>
    <property type="match status" value="1"/>
</dbReference>
<dbReference type="PANTHER" id="PTHR11264">
    <property type="entry name" value="URACIL-DNA GLYCOSYLASE"/>
    <property type="match status" value="1"/>
</dbReference>
<dbReference type="NCBIfam" id="NF003592">
    <property type="entry name" value="PRK05254.1-5"/>
    <property type="match status" value="1"/>
</dbReference>
<dbReference type="Ensembl" id="ENSACLT00000039683.2">
    <property type="protein sequence ID" value="ENSACLP00000038763.2"/>
    <property type="gene ID" value="ENSACLG00000026151.2"/>
</dbReference>
<comment type="function">
    <text evidence="12 14">Excises uracil residues from the DNA which can arise as a result of misincorporation of dUMP residues by DNA polymerase or due to deamination of cytosine.</text>
</comment>
<sequence>MIPPLCRHFLKPFRPPAVRFSPVLCVSQYIKIIQKKQKGCGVETEQSSPRPAPLSPEQLDKIARNKKAALERLSSVQTPPGFGESWRKALSAEFGKPYFKQLTSFVCEERKRHTVYPPAEHVFTWTQMCDIRDVKVVILGQDPYHGPNQAHGLCFSVKRPVPPPPSLENMFKELSSDIKGFQHPGHGDLTGWAQQGVLLLNAVLTVRAHQANSHKDRGWEAFTDVVVQWLSKNLEGLIFMLWGSYAQKKGAAIDRKRHHVLQAVHPSPLSAHRGFFGCRHFSKANELLQKSGKSPIDWKAL</sequence>
<dbReference type="NCBIfam" id="NF003589">
    <property type="entry name" value="PRK05254.1-2"/>
    <property type="match status" value="1"/>
</dbReference>
<dbReference type="SUPFAM" id="SSF52141">
    <property type="entry name" value="Uracil-DNA glycosylase-like"/>
    <property type="match status" value="1"/>
</dbReference>
<comment type="catalytic activity">
    <reaction evidence="10">
        <text>a 2'-deoxyuridine in single-stranded DNA + H2O = a 2'-deoxyribose 5'-monophosphate in single-stranded DNA + uracil</text>
        <dbReference type="Rhea" id="RHEA:81459"/>
        <dbReference type="Rhea" id="RHEA-COMP:12847"/>
        <dbReference type="Rhea" id="RHEA-COMP:19684"/>
        <dbReference type="ChEBI" id="CHEBI:15377"/>
        <dbReference type="ChEBI" id="CHEBI:17568"/>
        <dbReference type="ChEBI" id="CHEBI:133902"/>
        <dbReference type="ChEBI" id="CHEBI:139095"/>
    </reaction>
    <physiologicalReaction direction="left-to-right" evidence="10">
        <dbReference type="Rhea" id="RHEA:81460"/>
    </physiologicalReaction>
</comment>
<dbReference type="STRING" id="8154.ENSACLP00000038763"/>
<evidence type="ECO:0000313" key="17">
    <source>
        <dbReference type="Proteomes" id="UP000265100"/>
    </source>
</evidence>
<reference evidence="16" key="3">
    <citation type="submission" date="2025-09" db="UniProtKB">
        <authorList>
            <consortium name="Ensembl"/>
        </authorList>
    </citation>
    <scope>IDENTIFICATION</scope>
</reference>
<dbReference type="InterPro" id="IPR002043">
    <property type="entry name" value="UDG_fam1"/>
</dbReference>
<organism evidence="16 17">
    <name type="scientific">Astatotilapia calliptera</name>
    <name type="common">Eastern happy</name>
    <name type="synonym">Chromis callipterus</name>
    <dbReference type="NCBI Taxonomy" id="8154"/>
    <lineage>
        <taxon>Eukaryota</taxon>
        <taxon>Metazoa</taxon>
        <taxon>Chordata</taxon>
        <taxon>Craniata</taxon>
        <taxon>Vertebrata</taxon>
        <taxon>Euteleostomi</taxon>
        <taxon>Actinopterygii</taxon>
        <taxon>Neopterygii</taxon>
        <taxon>Teleostei</taxon>
        <taxon>Neoteleostei</taxon>
        <taxon>Acanthomorphata</taxon>
        <taxon>Ovalentaria</taxon>
        <taxon>Cichlomorphae</taxon>
        <taxon>Cichliformes</taxon>
        <taxon>Cichlidae</taxon>
        <taxon>African cichlids</taxon>
        <taxon>Pseudocrenilabrinae</taxon>
        <taxon>Haplochromini</taxon>
        <taxon>Astatotilapia</taxon>
    </lineage>
</organism>
<evidence type="ECO:0000256" key="12">
    <source>
        <dbReference type="HAMAP-Rule" id="MF_03166"/>
    </source>
</evidence>
<reference evidence="16" key="2">
    <citation type="submission" date="2025-08" db="UniProtKB">
        <authorList>
            <consortium name="Ensembl"/>
        </authorList>
    </citation>
    <scope>IDENTIFICATION</scope>
</reference>
<keyword evidence="17" id="KW-1185">Reference proteome</keyword>
<dbReference type="SMART" id="SM00986">
    <property type="entry name" value="UDG"/>
    <property type="match status" value="1"/>
</dbReference>
<accession>A0A3P8R9Y8</accession>
<keyword evidence="3 12" id="KW-0227">DNA damage</keyword>
<comment type="subunit">
    <text evidence="11">Interacts with RPA2 subunit of the RPA trimer; this interaction mediates UNG2 recruitment to RPA-coated single-stranded DNA at stalled replication forks. Interacts with PCNA; this interaction mediates UNG2 recruitment to S-phase replication foci. Interacts (via N-terminus) with FAM72A.</text>
</comment>
<dbReference type="PROSITE" id="PS00130">
    <property type="entry name" value="U_DNA_GLYCOSYLASE"/>
    <property type="match status" value="1"/>
</dbReference>
<keyword evidence="6 12" id="KW-0496">Mitochondrion</keyword>
<dbReference type="RefSeq" id="XP_026042196.1">
    <property type="nucleotide sequence ID" value="XM_026186411.1"/>
</dbReference>
<dbReference type="NCBIfam" id="NF003591">
    <property type="entry name" value="PRK05254.1-4"/>
    <property type="match status" value="1"/>
</dbReference>
<dbReference type="GeneID" id="113033085"/>
<evidence type="ECO:0000256" key="14">
    <source>
        <dbReference type="RuleBase" id="RU003780"/>
    </source>
</evidence>
<feature type="domain" description="Uracil-DNA glycosylase-like" evidence="15">
    <location>
        <begin position="127"/>
        <end position="288"/>
    </location>
</feature>
<dbReference type="InterPro" id="IPR018085">
    <property type="entry name" value="Ura-DNA_Glyclase_AS"/>
</dbReference>
<dbReference type="InterPro" id="IPR005122">
    <property type="entry name" value="Uracil-DNA_glycosylase-like"/>
</dbReference>
<dbReference type="EC" id="3.2.2.27" evidence="12 14"/>
<keyword evidence="5" id="KW-0007">Acetylation</keyword>
<evidence type="ECO:0000256" key="8">
    <source>
        <dbReference type="ARBA" id="ARBA00023242"/>
    </source>
</evidence>
<comment type="subcellular location">
    <subcellularLocation>
        <location evidence="12">Mitochondrion</location>
    </subcellularLocation>
    <subcellularLocation>
        <location evidence="12">Nucleus</location>
    </subcellularLocation>
</comment>
<feature type="active site" description="Proton acceptor" evidence="12 13">
    <location>
        <position position="142"/>
    </location>
</feature>
<evidence type="ECO:0000256" key="10">
    <source>
        <dbReference type="ARBA" id="ARBA00052828"/>
    </source>
</evidence>
<dbReference type="InterPro" id="IPR036895">
    <property type="entry name" value="Uracil-DNA_glycosylase-like_sf"/>
</dbReference>
<dbReference type="Proteomes" id="UP000265100">
    <property type="component" value="Chromosome 12"/>
</dbReference>
<evidence type="ECO:0000256" key="6">
    <source>
        <dbReference type="ARBA" id="ARBA00023128"/>
    </source>
</evidence>
<dbReference type="GO" id="GO:0097510">
    <property type="term" value="P:base-excision repair, AP site formation via deaminated base removal"/>
    <property type="evidence" value="ECO:0007669"/>
    <property type="project" value="TreeGrafter"/>
</dbReference>
<evidence type="ECO:0000256" key="2">
    <source>
        <dbReference type="ARBA" id="ARBA00022553"/>
    </source>
</evidence>
<evidence type="ECO:0000256" key="9">
    <source>
        <dbReference type="ARBA" id="ARBA00052069"/>
    </source>
</evidence>
<comment type="catalytic activity">
    <reaction evidence="12 14">
        <text>Hydrolyzes single-stranded DNA or mismatched double-stranded DNA and polynucleotides, releasing free uracil.</text>
        <dbReference type="EC" id="3.2.2.27"/>
    </reaction>
</comment>
<comment type="catalytic activity">
    <reaction evidence="9">
        <text>a 2'-deoxyuridine in double-stranded DNA + H2O = a 2'-deoxyribose 5'-monophosphate in double-stranded DNA + uracil</text>
        <dbReference type="Rhea" id="RHEA:81455"/>
        <dbReference type="Rhea" id="RHEA-COMP:14231"/>
        <dbReference type="Rhea" id="RHEA-COMP:17071"/>
        <dbReference type="ChEBI" id="CHEBI:15377"/>
        <dbReference type="ChEBI" id="CHEBI:17568"/>
        <dbReference type="ChEBI" id="CHEBI:133902"/>
        <dbReference type="ChEBI" id="CHEBI:139095"/>
    </reaction>
    <physiologicalReaction direction="left-to-right" evidence="9">
        <dbReference type="Rhea" id="RHEA:81456"/>
    </physiologicalReaction>
</comment>
<reference evidence="16" key="1">
    <citation type="submission" date="2018-05" db="EMBL/GenBank/DDBJ databases">
        <authorList>
            <person name="Datahose"/>
        </authorList>
    </citation>
    <scope>NUCLEOTIDE SEQUENCE</scope>
</reference>
<proteinExistence type="inferred from homology"/>
<dbReference type="Pfam" id="PF03167">
    <property type="entry name" value="UDG"/>
    <property type="match status" value="1"/>
</dbReference>
<evidence type="ECO:0000256" key="5">
    <source>
        <dbReference type="ARBA" id="ARBA00022990"/>
    </source>
</evidence>
<evidence type="ECO:0000256" key="7">
    <source>
        <dbReference type="ARBA" id="ARBA00023204"/>
    </source>
</evidence>
<dbReference type="AlphaFoldDB" id="A0A3P8R9Y8"/>
<evidence type="ECO:0000256" key="11">
    <source>
        <dbReference type="ARBA" id="ARBA00064140"/>
    </source>
</evidence>
<dbReference type="SMART" id="SM00987">
    <property type="entry name" value="UreE_C"/>
    <property type="match status" value="1"/>
</dbReference>
<evidence type="ECO:0000256" key="1">
    <source>
        <dbReference type="ARBA" id="ARBA00008184"/>
    </source>
</evidence>
<keyword evidence="7 12" id="KW-0234">DNA repair</keyword>
<dbReference type="CDD" id="cd10027">
    <property type="entry name" value="UDG-F1-like"/>
    <property type="match status" value="1"/>
</dbReference>
<evidence type="ECO:0000313" key="16">
    <source>
        <dbReference type="Ensembl" id="ENSACLP00000038763.2"/>
    </source>
</evidence>
<dbReference type="HAMAP" id="MF_00148">
    <property type="entry name" value="UDG"/>
    <property type="match status" value="1"/>
</dbReference>
<dbReference type="Gene3D" id="3.40.470.10">
    <property type="entry name" value="Uracil-DNA glycosylase-like domain"/>
    <property type="match status" value="1"/>
</dbReference>
<dbReference type="FunFam" id="3.40.470.10:FF:000004">
    <property type="entry name" value="Uracil-DNA glycosylase"/>
    <property type="match status" value="1"/>
</dbReference>
<evidence type="ECO:0000256" key="4">
    <source>
        <dbReference type="ARBA" id="ARBA00022801"/>
    </source>
</evidence>
<gene>
    <name evidence="12" type="primary">UNG</name>
    <name evidence="12" type="synonym">UNG1</name>
</gene>